<comment type="caution">
    <text evidence="1">The sequence shown here is derived from an EMBL/GenBank/DDBJ whole genome shotgun (WGS) entry which is preliminary data.</text>
</comment>
<keyword evidence="2" id="KW-1185">Reference proteome</keyword>
<dbReference type="AlphaFoldDB" id="I3DXT5"/>
<evidence type="ECO:0000313" key="2">
    <source>
        <dbReference type="Proteomes" id="UP000010523"/>
    </source>
</evidence>
<dbReference type="PATRIC" id="fig|997296.3.peg.3350"/>
<name>I3DXT5_BACMT</name>
<reference evidence="1 2" key="1">
    <citation type="journal article" date="2012" name="Appl. Environ. Microbiol.">
        <title>Genome Sequence of Thermotolerant Bacillus methanolicus: Features and Regulation Related to Methylotrophy and Production of L-Lysine and L-Glutamate from Methanol.</title>
        <authorList>
            <person name="Heggeset T.M."/>
            <person name="Krog A."/>
            <person name="Balzer S."/>
            <person name="Wentzel A."/>
            <person name="Ellingsen T.E."/>
            <person name="Brautaset T."/>
        </authorList>
    </citation>
    <scope>NUCLEOTIDE SEQUENCE [LARGE SCALE GENOMIC DNA]</scope>
    <source>
        <strain evidence="1 2">PB1</strain>
    </source>
</reference>
<dbReference type="Proteomes" id="UP000010523">
    <property type="component" value="Unassembled WGS sequence"/>
</dbReference>
<protein>
    <recommendedName>
        <fullName evidence="3">GGDEF domain-containing protein</fullName>
    </recommendedName>
</protein>
<evidence type="ECO:0000313" key="1">
    <source>
        <dbReference type="EMBL" id="EIJ79056.1"/>
    </source>
</evidence>
<gene>
    <name evidence="1" type="ORF">PB1_15899</name>
</gene>
<sequence>MASCENIENLPKYSAAALEDPDDALALIRHADRALYVGAKRAGRNKFAEYVK</sequence>
<evidence type="ECO:0008006" key="3">
    <source>
        <dbReference type="Google" id="ProtNLM"/>
    </source>
</evidence>
<organism evidence="1 2">
    <name type="scientific">Bacillus methanolicus PB1</name>
    <dbReference type="NCBI Taxonomy" id="997296"/>
    <lineage>
        <taxon>Bacteria</taxon>
        <taxon>Bacillati</taxon>
        <taxon>Bacillota</taxon>
        <taxon>Bacilli</taxon>
        <taxon>Bacillales</taxon>
        <taxon>Bacillaceae</taxon>
        <taxon>Bacillus</taxon>
    </lineage>
</organism>
<dbReference type="RefSeq" id="WP_004438366.1">
    <property type="nucleotide sequence ID" value="NZ_AFEU01000003.1"/>
</dbReference>
<accession>I3DXT5</accession>
<proteinExistence type="predicted"/>
<dbReference type="EMBL" id="AFEU01000003">
    <property type="protein sequence ID" value="EIJ79056.1"/>
    <property type="molecule type" value="Genomic_DNA"/>
</dbReference>
<dbReference type="STRING" id="997296.PB1_15899"/>